<feature type="transmembrane region" description="Helical" evidence="1">
    <location>
        <begin position="89"/>
        <end position="110"/>
    </location>
</feature>
<comment type="caution">
    <text evidence="2">The sequence shown here is derived from an EMBL/GenBank/DDBJ whole genome shotgun (WGS) entry which is preliminary data.</text>
</comment>
<organism evidence="2 3">
    <name type="scientific">Thauera phenylacetica B4P</name>
    <dbReference type="NCBI Taxonomy" id="1234382"/>
    <lineage>
        <taxon>Bacteria</taxon>
        <taxon>Pseudomonadati</taxon>
        <taxon>Pseudomonadota</taxon>
        <taxon>Betaproteobacteria</taxon>
        <taxon>Rhodocyclales</taxon>
        <taxon>Zoogloeaceae</taxon>
        <taxon>Thauera</taxon>
    </lineage>
</organism>
<accession>N6ZVX2</accession>
<dbReference type="EMBL" id="AMXF01000008">
    <property type="protein sequence ID" value="ENO98632.1"/>
    <property type="molecule type" value="Genomic_DNA"/>
</dbReference>
<sequence>MKIKLNPAGRVSQASLMLLGALAGWAVFLWSPYHLIGAVSKTSAVFIGTVWVTVMAFALKVADVTEAPNLSPEEHRELEAKARKAVKTVWLYAAGNVLAAILVLVPSVLVEGKMPAYAFAVAMAGAAVGFSTHSVLAHAYWQEELRRFRSSLRERERVAKAEEALAASIKHSGIGEDVQCQIASKNRSIGWPATGSKH</sequence>
<evidence type="ECO:0000313" key="3">
    <source>
        <dbReference type="Proteomes" id="UP000013047"/>
    </source>
</evidence>
<gene>
    <name evidence="2" type="ORF">C667_02968</name>
</gene>
<keyword evidence="1" id="KW-0472">Membrane</keyword>
<reference evidence="2 3" key="1">
    <citation type="submission" date="2012-09" db="EMBL/GenBank/DDBJ databases">
        <title>Draft Genome Sequences of 6 Strains from Genus Thauera.</title>
        <authorList>
            <person name="Liu B."/>
            <person name="Shapleigh J.P."/>
            <person name="Frostegard A.H."/>
        </authorList>
    </citation>
    <scope>NUCLEOTIDE SEQUENCE [LARGE SCALE GENOMIC DNA]</scope>
    <source>
        <strain evidence="2 3">B4P</strain>
    </source>
</reference>
<feature type="transmembrane region" description="Helical" evidence="1">
    <location>
        <begin position="12"/>
        <end position="31"/>
    </location>
</feature>
<dbReference type="Proteomes" id="UP000013047">
    <property type="component" value="Unassembled WGS sequence"/>
</dbReference>
<evidence type="ECO:0000313" key="2">
    <source>
        <dbReference type="EMBL" id="ENO98632.1"/>
    </source>
</evidence>
<evidence type="ECO:0000256" key="1">
    <source>
        <dbReference type="SAM" id="Phobius"/>
    </source>
</evidence>
<protein>
    <submittedName>
        <fullName evidence="2">Uncharacterized protein</fullName>
    </submittedName>
</protein>
<name>N6ZVX2_9RHOO</name>
<feature type="transmembrane region" description="Helical" evidence="1">
    <location>
        <begin position="116"/>
        <end position="141"/>
    </location>
</feature>
<dbReference type="RefSeq" id="WP_004356665.1">
    <property type="nucleotide sequence ID" value="NZ_AMXF01000008.1"/>
</dbReference>
<keyword evidence="3" id="KW-1185">Reference proteome</keyword>
<keyword evidence="1" id="KW-0812">Transmembrane</keyword>
<feature type="transmembrane region" description="Helical" evidence="1">
    <location>
        <begin position="43"/>
        <end position="62"/>
    </location>
</feature>
<keyword evidence="1" id="KW-1133">Transmembrane helix</keyword>
<proteinExistence type="predicted"/>
<dbReference type="AlphaFoldDB" id="N6ZVX2"/>